<comment type="caution">
    <text evidence="1">The sequence shown here is derived from an EMBL/GenBank/DDBJ whole genome shotgun (WGS) entry which is preliminary data.</text>
</comment>
<proteinExistence type="predicted"/>
<accession>A0AAE1R4W6</accession>
<protein>
    <submittedName>
        <fullName evidence="1">Uncharacterized protein</fullName>
    </submittedName>
</protein>
<dbReference type="EMBL" id="JAVYJV010000019">
    <property type="protein sequence ID" value="KAK4344931.1"/>
    <property type="molecule type" value="Genomic_DNA"/>
</dbReference>
<evidence type="ECO:0000313" key="2">
    <source>
        <dbReference type="Proteomes" id="UP001291623"/>
    </source>
</evidence>
<sequence>MHESAQSKLVDENVSKEKFRKTINDELHYTDDRTGLKQVVLVYVVAATIAKNWTFGSWRKVDGLR</sequence>
<organism evidence="1 2">
    <name type="scientific">Anisodus tanguticus</name>
    <dbReference type="NCBI Taxonomy" id="243964"/>
    <lineage>
        <taxon>Eukaryota</taxon>
        <taxon>Viridiplantae</taxon>
        <taxon>Streptophyta</taxon>
        <taxon>Embryophyta</taxon>
        <taxon>Tracheophyta</taxon>
        <taxon>Spermatophyta</taxon>
        <taxon>Magnoliopsida</taxon>
        <taxon>eudicotyledons</taxon>
        <taxon>Gunneridae</taxon>
        <taxon>Pentapetalae</taxon>
        <taxon>asterids</taxon>
        <taxon>lamiids</taxon>
        <taxon>Solanales</taxon>
        <taxon>Solanaceae</taxon>
        <taxon>Solanoideae</taxon>
        <taxon>Hyoscyameae</taxon>
        <taxon>Anisodus</taxon>
    </lineage>
</organism>
<dbReference type="Proteomes" id="UP001291623">
    <property type="component" value="Unassembled WGS sequence"/>
</dbReference>
<evidence type="ECO:0000313" key="1">
    <source>
        <dbReference type="EMBL" id="KAK4344931.1"/>
    </source>
</evidence>
<dbReference type="AlphaFoldDB" id="A0AAE1R4W6"/>
<reference evidence="1" key="1">
    <citation type="submission" date="2023-12" db="EMBL/GenBank/DDBJ databases">
        <title>Genome assembly of Anisodus tanguticus.</title>
        <authorList>
            <person name="Wang Y.-J."/>
        </authorList>
    </citation>
    <scope>NUCLEOTIDE SEQUENCE</scope>
    <source>
        <strain evidence="1">KB-2021</strain>
        <tissue evidence="1">Leaf</tissue>
    </source>
</reference>
<keyword evidence="2" id="KW-1185">Reference proteome</keyword>
<name>A0AAE1R4W6_9SOLA</name>
<gene>
    <name evidence="1" type="ORF">RND71_035107</name>
</gene>